<dbReference type="Proteomes" id="UP001189303">
    <property type="component" value="Unassembled WGS sequence"/>
</dbReference>
<name>A0ABM9IM63_RALPI</name>
<keyword evidence="1" id="KW-0732">Signal</keyword>
<dbReference type="InterPro" id="IPR011090">
    <property type="entry name" value="Integr_conj_element_PFL4709"/>
</dbReference>
<comment type="caution">
    <text evidence="2">The sequence shown here is derived from an EMBL/GenBank/DDBJ whole genome shotgun (WGS) entry which is preliminary data.</text>
</comment>
<dbReference type="NCBIfam" id="TIGR03757">
    <property type="entry name" value="conj_TIGR03757"/>
    <property type="match status" value="1"/>
</dbReference>
<gene>
    <name evidence="2" type="ORF">R38712_01759</name>
</gene>
<feature type="signal peptide" evidence="1">
    <location>
        <begin position="1"/>
        <end position="34"/>
    </location>
</feature>
<keyword evidence="3" id="KW-1185">Reference proteome</keyword>
<evidence type="ECO:0000256" key="1">
    <source>
        <dbReference type="SAM" id="SignalP"/>
    </source>
</evidence>
<evidence type="ECO:0000313" key="3">
    <source>
        <dbReference type="Proteomes" id="UP001189303"/>
    </source>
</evidence>
<dbReference type="EMBL" id="CATWFT010000004">
    <property type="protein sequence ID" value="CAJ0723212.1"/>
    <property type="molecule type" value="Genomic_DNA"/>
</dbReference>
<dbReference type="Pfam" id="PF07511">
    <property type="entry name" value="DUF1525"/>
    <property type="match status" value="1"/>
</dbReference>
<dbReference type="RefSeq" id="WP_316886724.1">
    <property type="nucleotide sequence ID" value="NZ_CATWFT010000004.1"/>
</dbReference>
<organism evidence="2 3">
    <name type="scientific">Ralstonia pickettii</name>
    <name type="common">Burkholderia pickettii</name>
    <dbReference type="NCBI Taxonomy" id="329"/>
    <lineage>
        <taxon>Bacteria</taxon>
        <taxon>Pseudomonadati</taxon>
        <taxon>Pseudomonadota</taxon>
        <taxon>Betaproteobacteria</taxon>
        <taxon>Burkholderiales</taxon>
        <taxon>Burkholderiaceae</taxon>
        <taxon>Ralstonia</taxon>
    </lineage>
</organism>
<sequence>MTAPFFNLISRLRTTRVACTGGLLLYLLGQTASAADVLVVTDSRHPVQSTAGARVIDLDLPERIEAELAAGLPNDPNSAAALVQQRLRDGGPTLQRRIGSAYQGVADAWGLGVAKIPAVVVDRRYVVYGEPDVARAVARIEAHQRALP</sequence>
<protein>
    <recommendedName>
        <fullName evidence="4">TIGR03757 family integrating conjugative element protein</fullName>
    </recommendedName>
</protein>
<feature type="chain" id="PRO_5045984135" description="TIGR03757 family integrating conjugative element protein" evidence="1">
    <location>
        <begin position="35"/>
        <end position="148"/>
    </location>
</feature>
<evidence type="ECO:0000313" key="2">
    <source>
        <dbReference type="EMBL" id="CAJ0723212.1"/>
    </source>
</evidence>
<reference evidence="2 3" key="1">
    <citation type="submission" date="2023-07" db="EMBL/GenBank/DDBJ databases">
        <authorList>
            <person name="Peeters C."/>
        </authorList>
    </citation>
    <scope>NUCLEOTIDE SEQUENCE [LARGE SCALE GENOMIC DNA]</scope>
    <source>
        <strain evidence="2 3">R-38712</strain>
    </source>
</reference>
<proteinExistence type="predicted"/>
<evidence type="ECO:0008006" key="4">
    <source>
        <dbReference type="Google" id="ProtNLM"/>
    </source>
</evidence>
<accession>A0ABM9IM63</accession>